<feature type="region of interest" description="Disordered" evidence="1">
    <location>
        <begin position="1"/>
        <end position="77"/>
    </location>
</feature>
<keyword evidence="2" id="KW-0812">Transmembrane</keyword>
<dbReference type="AlphaFoldDB" id="A0A1T3CNH3"/>
<feature type="compositionally biased region" description="Polar residues" evidence="1">
    <location>
        <begin position="59"/>
        <end position="73"/>
    </location>
</feature>
<keyword evidence="4" id="KW-1185">Reference proteome</keyword>
<organism evidence="3 4">
    <name type="scientific">Trichoderma guizhouense</name>
    <dbReference type="NCBI Taxonomy" id="1491466"/>
    <lineage>
        <taxon>Eukaryota</taxon>
        <taxon>Fungi</taxon>
        <taxon>Dikarya</taxon>
        <taxon>Ascomycota</taxon>
        <taxon>Pezizomycotina</taxon>
        <taxon>Sordariomycetes</taxon>
        <taxon>Hypocreomycetidae</taxon>
        <taxon>Hypocreales</taxon>
        <taxon>Hypocreaceae</taxon>
        <taxon>Trichoderma</taxon>
    </lineage>
</organism>
<comment type="caution">
    <text evidence="3">The sequence shown here is derived from an EMBL/GenBank/DDBJ whole genome shotgun (WGS) entry which is preliminary data.</text>
</comment>
<evidence type="ECO:0000313" key="4">
    <source>
        <dbReference type="Proteomes" id="UP000191004"/>
    </source>
</evidence>
<reference evidence="3 4" key="1">
    <citation type="submission" date="2016-04" db="EMBL/GenBank/DDBJ databases">
        <title>Multiple horizontal gene transfer events from other fungi enriched the ability of the initially mycotrophic fungus Trichoderma (Ascomycota) to feed on dead plant biomass.</title>
        <authorList>
            <person name="Atanasova L."/>
            <person name="Chenthamara K."/>
            <person name="Zhang J."/>
            <person name="Grujic M."/>
            <person name="Henrissat B."/>
            <person name="Kuo A."/>
            <person name="Aertz A."/>
            <person name="Salamov A."/>
            <person name="Lipzen A."/>
            <person name="Labutti K."/>
            <person name="Barry K."/>
            <person name="Miao Y."/>
            <person name="Rahimi M.J."/>
            <person name="Shen Q."/>
            <person name="Grigoriev I.V."/>
            <person name="Kubicek C.P."/>
            <person name="Druzhinina I.S."/>
        </authorList>
    </citation>
    <scope>NUCLEOTIDE SEQUENCE [LARGE SCALE GENOMIC DNA]</scope>
    <source>
        <strain evidence="3 4">NJAU 4742</strain>
    </source>
</reference>
<dbReference type="EMBL" id="LVVK01000013">
    <property type="protein sequence ID" value="OPB42633.1"/>
    <property type="molecule type" value="Genomic_DNA"/>
</dbReference>
<evidence type="ECO:0000256" key="1">
    <source>
        <dbReference type="SAM" id="MobiDB-lite"/>
    </source>
</evidence>
<keyword evidence="2" id="KW-0472">Membrane</keyword>
<feature type="compositionally biased region" description="Pro residues" evidence="1">
    <location>
        <begin position="37"/>
        <end position="53"/>
    </location>
</feature>
<feature type="transmembrane region" description="Helical" evidence="2">
    <location>
        <begin position="89"/>
        <end position="108"/>
    </location>
</feature>
<sequence length="155" mass="16625">MNSIEIKSVHSEDSSSTGHVELIAAPAQPDTTETPPLEAPPPEATPPGEPPFGPVGDFTMSSNNSTPTGTQVQAREDGETFLQREWQTIFRIGIVLLSIASGCLGGFLRHDANLGLGIGAGVLAGLLVLFEVLKHKLRRARQRLVNQSWWPSSNC</sequence>
<keyword evidence="2" id="KW-1133">Transmembrane helix</keyword>
<evidence type="ECO:0000313" key="3">
    <source>
        <dbReference type="EMBL" id="OPB42633.1"/>
    </source>
</evidence>
<dbReference type="Proteomes" id="UP000191004">
    <property type="component" value="Unassembled WGS sequence"/>
</dbReference>
<gene>
    <name evidence="3" type="ORF">A0O28_0037530</name>
</gene>
<feature type="transmembrane region" description="Helical" evidence="2">
    <location>
        <begin position="114"/>
        <end position="133"/>
    </location>
</feature>
<accession>A0A1T3CNH3</accession>
<proteinExistence type="predicted"/>
<evidence type="ECO:0000256" key="2">
    <source>
        <dbReference type="SAM" id="Phobius"/>
    </source>
</evidence>
<name>A0A1T3CNH3_9HYPO</name>
<protein>
    <submittedName>
        <fullName evidence="3">Uncharacterized protein</fullName>
    </submittedName>
</protein>